<evidence type="ECO:0000313" key="2">
    <source>
        <dbReference type="Proteomes" id="UP001055172"/>
    </source>
</evidence>
<comment type="caution">
    <text evidence="1">The sequence shown here is derived from an EMBL/GenBank/DDBJ whole genome shotgun (WGS) entry which is preliminary data.</text>
</comment>
<evidence type="ECO:0000313" key="1">
    <source>
        <dbReference type="EMBL" id="GJC90714.1"/>
    </source>
</evidence>
<dbReference type="AlphaFoldDB" id="A0AA37LZU0"/>
<name>A0AA37LZU0_9PEZI</name>
<protein>
    <submittedName>
        <fullName evidence="1">Uncharacterized protein</fullName>
    </submittedName>
</protein>
<keyword evidence="2" id="KW-1185">Reference proteome</keyword>
<sequence length="98" mass="11657">MELAEELRATPAMWLLGTAAVKMVSAALLSSTAGLDATIRVMQYLNSDAVDVNKVKYHKRARRHQGIYRRLMWWFRPHHLQRLYIRQLLQFCWLLRKF</sequence>
<reference evidence="1 2" key="1">
    <citation type="submission" date="2021-07" db="EMBL/GenBank/DDBJ databases">
        <title>Genome data of Colletotrichum spaethianum.</title>
        <authorList>
            <person name="Utami Y.D."/>
            <person name="Hiruma K."/>
        </authorList>
    </citation>
    <scope>NUCLEOTIDE SEQUENCE [LARGE SCALE GENOMIC DNA]</scope>
    <source>
        <strain evidence="1 2">MAFF 242679</strain>
    </source>
</reference>
<dbReference type="Proteomes" id="UP001055172">
    <property type="component" value="Unassembled WGS sequence"/>
</dbReference>
<gene>
    <name evidence="1" type="ORF">ColLi_13552</name>
</gene>
<accession>A0AA37LZU0</accession>
<proteinExistence type="predicted"/>
<organism evidence="1 2">
    <name type="scientific">Colletotrichum liriopes</name>
    <dbReference type="NCBI Taxonomy" id="708192"/>
    <lineage>
        <taxon>Eukaryota</taxon>
        <taxon>Fungi</taxon>
        <taxon>Dikarya</taxon>
        <taxon>Ascomycota</taxon>
        <taxon>Pezizomycotina</taxon>
        <taxon>Sordariomycetes</taxon>
        <taxon>Hypocreomycetidae</taxon>
        <taxon>Glomerellales</taxon>
        <taxon>Glomerellaceae</taxon>
        <taxon>Colletotrichum</taxon>
        <taxon>Colletotrichum spaethianum species complex</taxon>
    </lineage>
</organism>
<dbReference type="EMBL" id="BPPX01000058">
    <property type="protein sequence ID" value="GJC90714.1"/>
    <property type="molecule type" value="Genomic_DNA"/>
</dbReference>